<keyword evidence="8" id="KW-1185">Reference proteome</keyword>
<dbReference type="GO" id="GO:0016020">
    <property type="term" value="C:membrane"/>
    <property type="evidence" value="ECO:0007669"/>
    <property type="project" value="UniProtKB-SubCell"/>
</dbReference>
<dbReference type="InterPro" id="IPR000742">
    <property type="entry name" value="EGF"/>
</dbReference>
<dbReference type="PRINTS" id="PR00010">
    <property type="entry name" value="EGFBLOOD"/>
</dbReference>
<feature type="domain" description="EGF-like" evidence="7">
    <location>
        <begin position="367"/>
        <end position="401"/>
    </location>
</feature>
<organism evidence="8 9">
    <name type="scientific">Ditylenchus dipsaci</name>
    <dbReference type="NCBI Taxonomy" id="166011"/>
    <lineage>
        <taxon>Eukaryota</taxon>
        <taxon>Metazoa</taxon>
        <taxon>Ecdysozoa</taxon>
        <taxon>Nematoda</taxon>
        <taxon>Chromadorea</taxon>
        <taxon>Rhabditida</taxon>
        <taxon>Tylenchina</taxon>
        <taxon>Tylenchomorpha</taxon>
        <taxon>Sphaerularioidea</taxon>
        <taxon>Anguinidae</taxon>
        <taxon>Anguininae</taxon>
        <taxon>Ditylenchus</taxon>
    </lineage>
</organism>
<dbReference type="Proteomes" id="UP000887574">
    <property type="component" value="Unplaced"/>
</dbReference>
<evidence type="ECO:0000256" key="1">
    <source>
        <dbReference type="ARBA" id="ARBA00022536"/>
    </source>
</evidence>
<feature type="domain" description="EGF-like" evidence="7">
    <location>
        <begin position="325"/>
        <end position="361"/>
    </location>
</feature>
<feature type="domain" description="EGF-like" evidence="7">
    <location>
        <begin position="88"/>
        <end position="131"/>
    </location>
</feature>
<dbReference type="Pfam" id="PF00008">
    <property type="entry name" value="EGF"/>
    <property type="match status" value="4"/>
</dbReference>
<dbReference type="PROSITE" id="PS50026">
    <property type="entry name" value="EGF_3"/>
    <property type="match status" value="10"/>
</dbReference>
<dbReference type="PANTHER" id="PTHR24049:SF29">
    <property type="entry name" value="EGF-LIKE DOMAIN-CONTAINING PROTEIN"/>
    <property type="match status" value="1"/>
</dbReference>
<dbReference type="FunFam" id="2.10.25.10:FF:000004">
    <property type="entry name" value="Neurogenic locus notch 1"/>
    <property type="match status" value="1"/>
</dbReference>
<comment type="caution">
    <text evidence="6">Lacks conserved residue(s) required for the propagation of feature annotation.</text>
</comment>
<dbReference type="PANTHER" id="PTHR24049">
    <property type="entry name" value="CRUMBS FAMILY MEMBER"/>
    <property type="match status" value="1"/>
</dbReference>
<dbReference type="AlphaFoldDB" id="A0A915CNT8"/>
<evidence type="ECO:0000256" key="5">
    <source>
        <dbReference type="ARBA" id="ARBA00023180"/>
    </source>
</evidence>
<feature type="disulfide bond" evidence="6">
    <location>
        <begin position="164"/>
        <end position="173"/>
    </location>
</feature>
<feature type="disulfide bond" evidence="6">
    <location>
        <begin position="313"/>
        <end position="322"/>
    </location>
</feature>
<feature type="disulfide bond" evidence="6">
    <location>
        <begin position="413"/>
        <end position="430"/>
    </location>
</feature>
<feature type="domain" description="EGF-like" evidence="7">
    <location>
        <begin position="287"/>
        <end position="323"/>
    </location>
</feature>
<proteinExistence type="predicted"/>
<keyword evidence="1 6" id="KW-0245">EGF-like domain</keyword>
<evidence type="ECO:0000313" key="9">
    <source>
        <dbReference type="WBParaSite" id="jg10549.3"/>
    </source>
</evidence>
<feature type="disulfide bond" evidence="6">
    <location>
        <begin position="351"/>
        <end position="360"/>
    </location>
</feature>
<feature type="domain" description="EGF-like" evidence="7">
    <location>
        <begin position="10"/>
        <end position="45"/>
    </location>
</feature>
<dbReference type="PROSITE" id="PS01186">
    <property type="entry name" value="EGF_2"/>
    <property type="match status" value="6"/>
</dbReference>
<evidence type="ECO:0000256" key="2">
    <source>
        <dbReference type="ARBA" id="ARBA00022729"/>
    </source>
</evidence>
<dbReference type="CDD" id="cd00054">
    <property type="entry name" value="EGF_CA"/>
    <property type="match status" value="4"/>
</dbReference>
<feature type="domain" description="EGF-like" evidence="7">
    <location>
        <begin position="133"/>
        <end position="174"/>
    </location>
</feature>
<feature type="disulfide bond" evidence="6">
    <location>
        <begin position="205"/>
        <end position="214"/>
    </location>
</feature>
<feature type="domain" description="EGF-like" evidence="7">
    <location>
        <begin position="404"/>
        <end position="435"/>
    </location>
</feature>
<feature type="disulfide bond" evidence="6">
    <location>
        <begin position="243"/>
        <end position="252"/>
    </location>
</feature>
<dbReference type="InterPro" id="IPR000152">
    <property type="entry name" value="EGF-type_Asp/Asn_hydroxyl_site"/>
</dbReference>
<feature type="domain" description="EGF-like" evidence="7">
    <location>
        <begin position="47"/>
        <end position="83"/>
    </location>
</feature>
<reference evidence="9" key="1">
    <citation type="submission" date="2022-11" db="UniProtKB">
        <authorList>
            <consortium name="WormBaseParasite"/>
        </authorList>
    </citation>
    <scope>IDENTIFICATION</scope>
</reference>
<dbReference type="Gene3D" id="2.10.25.10">
    <property type="entry name" value="Laminin"/>
    <property type="match status" value="9"/>
</dbReference>
<dbReference type="PROSITE" id="PS00022">
    <property type="entry name" value="EGF_1"/>
    <property type="match status" value="8"/>
</dbReference>
<keyword evidence="2" id="KW-0732">Signal</keyword>
<accession>A0A915CNT8</accession>
<feature type="disulfide bond" evidence="6">
    <location>
        <begin position="14"/>
        <end position="24"/>
    </location>
</feature>
<feature type="disulfide bond" evidence="6">
    <location>
        <begin position="121"/>
        <end position="130"/>
    </location>
</feature>
<evidence type="ECO:0000313" key="8">
    <source>
        <dbReference type="Proteomes" id="UP000887574"/>
    </source>
</evidence>
<dbReference type="InterPro" id="IPR049883">
    <property type="entry name" value="NOTCH1_EGF-like"/>
</dbReference>
<dbReference type="FunFam" id="2.10.25.10:FF:000434">
    <property type="entry name" value="Predicted protein"/>
    <property type="match status" value="1"/>
</dbReference>
<evidence type="ECO:0000256" key="6">
    <source>
        <dbReference type="PROSITE-ProRule" id="PRU00076"/>
    </source>
</evidence>
<dbReference type="PROSITE" id="PS01187">
    <property type="entry name" value="EGF_CA"/>
    <property type="match status" value="2"/>
</dbReference>
<keyword evidence="4 6" id="KW-1015">Disulfide bond</keyword>
<feature type="disulfide bond" evidence="6">
    <location>
        <begin position="391"/>
        <end position="400"/>
    </location>
</feature>
<evidence type="ECO:0000256" key="4">
    <source>
        <dbReference type="ARBA" id="ARBA00023157"/>
    </source>
</evidence>
<dbReference type="Pfam" id="PF07645">
    <property type="entry name" value="EGF_CA"/>
    <property type="match status" value="2"/>
</dbReference>
<feature type="domain" description="EGF-like" evidence="7">
    <location>
        <begin position="176"/>
        <end position="215"/>
    </location>
</feature>
<dbReference type="InterPro" id="IPR013032">
    <property type="entry name" value="EGF-like_CS"/>
</dbReference>
<evidence type="ECO:0000256" key="3">
    <source>
        <dbReference type="ARBA" id="ARBA00022737"/>
    </source>
</evidence>
<dbReference type="SUPFAM" id="SSF57196">
    <property type="entry name" value="EGF/Laminin"/>
    <property type="match status" value="9"/>
</dbReference>
<keyword evidence="3" id="KW-0677">Repeat</keyword>
<feature type="disulfide bond" evidence="6">
    <location>
        <begin position="35"/>
        <end position="44"/>
    </location>
</feature>
<dbReference type="Pfam" id="PF12661">
    <property type="entry name" value="hEGF"/>
    <property type="match status" value="2"/>
</dbReference>
<keyword evidence="5" id="KW-0325">Glycoprotein</keyword>
<sequence>MKISGNVCSKVDYCNSNICYNGECVNQPHGNKCVCQSGWQGPDCREDVDECKSDNPCVNGQCINSVGSFYCLCLPGHVGKYCEKKHLPEQQCTPNPCLNEGKCESIGNGKSTTSNNFKCTCKEGFKGPLCERIEDKCTDGSFHCFNGGICINNLTDNSSPACKCPAGLTGPLCEQDIDECEIYSGGLCENGATCRNTWGSYDCMCVGGFEGRHCEVNIDNCKDALCHSGSACVDGIARYECICTPDRIGELCEFENPCFGNNNKCMHGQCFPEPEAGNYTWENCDEDVNECDSNPCFKQGTCVNTQGSFFCECQPGYTDPLCMTLIRYCDTNPCQNGATCFDDLGTYHCSCLIGYSGKHCEVHSYHTTNNCDLPCQNGGICRSPLSDKCECLPPFEGTVCEFEKPNPCESNNCGNGSVCVPNKDYLSYFCQCPKT</sequence>
<feature type="domain" description="EGF-like" evidence="7">
    <location>
        <begin position="217"/>
        <end position="253"/>
    </location>
</feature>
<dbReference type="InterPro" id="IPR018097">
    <property type="entry name" value="EGF_Ca-bd_CS"/>
</dbReference>
<dbReference type="InterPro" id="IPR051022">
    <property type="entry name" value="Notch_Cell-Fate_Det"/>
</dbReference>
<evidence type="ECO:0000259" key="7">
    <source>
        <dbReference type="PROSITE" id="PS50026"/>
    </source>
</evidence>
<protein>
    <submittedName>
        <fullName evidence="9">EGF-like domain-containing protein</fullName>
    </submittedName>
</protein>
<dbReference type="PROSITE" id="PS00010">
    <property type="entry name" value="ASX_HYDROXYL"/>
    <property type="match status" value="5"/>
</dbReference>
<dbReference type="GO" id="GO:0005509">
    <property type="term" value="F:calcium ion binding"/>
    <property type="evidence" value="ECO:0007669"/>
    <property type="project" value="InterPro"/>
</dbReference>
<name>A0A915CNT8_9BILA</name>
<dbReference type="FunFam" id="2.10.25.10:FF:000472">
    <property type="entry name" value="Uncharacterized protein, isoform A"/>
    <property type="match status" value="1"/>
</dbReference>
<dbReference type="SMART" id="SM00181">
    <property type="entry name" value="EGF"/>
    <property type="match status" value="10"/>
</dbReference>
<feature type="disulfide bond" evidence="6">
    <location>
        <begin position="73"/>
        <end position="82"/>
    </location>
</feature>
<dbReference type="InterPro" id="IPR001881">
    <property type="entry name" value="EGF-like_Ca-bd_dom"/>
</dbReference>
<dbReference type="WBParaSite" id="jg10549.3">
    <property type="protein sequence ID" value="jg10549.3"/>
    <property type="gene ID" value="jg10549"/>
</dbReference>
<feature type="disulfide bond" evidence="6">
    <location>
        <begin position="371"/>
        <end position="381"/>
    </location>
</feature>
<dbReference type="SMART" id="SM00179">
    <property type="entry name" value="EGF_CA"/>
    <property type="match status" value="7"/>
</dbReference>